<evidence type="ECO:0000256" key="1">
    <source>
        <dbReference type="SAM" id="MobiDB-lite"/>
    </source>
</evidence>
<gene>
    <name evidence="2" type="ORF">OVA965_LOCUS10905</name>
    <name evidence="3" type="ORF">TMI583_LOCUS10901</name>
</gene>
<feature type="region of interest" description="Disordered" evidence="1">
    <location>
        <begin position="1431"/>
        <end position="1458"/>
    </location>
</feature>
<feature type="compositionally biased region" description="Low complexity" evidence="1">
    <location>
        <begin position="1236"/>
        <end position="1247"/>
    </location>
</feature>
<feature type="compositionally biased region" description="Polar residues" evidence="1">
    <location>
        <begin position="1330"/>
        <end position="1340"/>
    </location>
</feature>
<dbReference type="Proteomes" id="UP000682733">
    <property type="component" value="Unassembled WGS sequence"/>
</dbReference>
<evidence type="ECO:0000313" key="4">
    <source>
        <dbReference type="Proteomes" id="UP000677228"/>
    </source>
</evidence>
<feature type="compositionally biased region" description="Basic residues" evidence="1">
    <location>
        <begin position="1437"/>
        <end position="1454"/>
    </location>
</feature>
<feature type="region of interest" description="Disordered" evidence="1">
    <location>
        <begin position="934"/>
        <end position="966"/>
    </location>
</feature>
<feature type="compositionally biased region" description="Polar residues" evidence="1">
    <location>
        <begin position="935"/>
        <end position="952"/>
    </location>
</feature>
<feature type="compositionally biased region" description="Low complexity" evidence="1">
    <location>
        <begin position="1153"/>
        <end position="1166"/>
    </location>
</feature>
<comment type="caution">
    <text evidence="2">The sequence shown here is derived from an EMBL/GenBank/DDBJ whole genome shotgun (WGS) entry which is preliminary data.</text>
</comment>
<feature type="region of interest" description="Disordered" evidence="1">
    <location>
        <begin position="1355"/>
        <end position="1386"/>
    </location>
</feature>
<feature type="region of interest" description="Disordered" evidence="1">
    <location>
        <begin position="1236"/>
        <end position="1257"/>
    </location>
</feature>
<dbReference type="EMBL" id="CAJOBA010004117">
    <property type="protein sequence ID" value="CAF3703418.1"/>
    <property type="molecule type" value="Genomic_DNA"/>
</dbReference>
<feature type="compositionally biased region" description="Polar residues" evidence="1">
    <location>
        <begin position="368"/>
        <end position="391"/>
    </location>
</feature>
<evidence type="ECO:0000313" key="2">
    <source>
        <dbReference type="EMBL" id="CAF0926395.1"/>
    </source>
</evidence>
<evidence type="ECO:0000313" key="3">
    <source>
        <dbReference type="EMBL" id="CAF3703418.1"/>
    </source>
</evidence>
<reference evidence="2" key="1">
    <citation type="submission" date="2021-02" db="EMBL/GenBank/DDBJ databases">
        <authorList>
            <person name="Nowell W R."/>
        </authorList>
    </citation>
    <scope>NUCLEOTIDE SEQUENCE</scope>
</reference>
<feature type="compositionally biased region" description="Polar residues" evidence="1">
    <location>
        <begin position="1290"/>
        <end position="1306"/>
    </location>
</feature>
<feature type="region of interest" description="Disordered" evidence="1">
    <location>
        <begin position="287"/>
        <end position="323"/>
    </location>
</feature>
<dbReference type="Proteomes" id="UP000677228">
    <property type="component" value="Unassembled WGS sequence"/>
</dbReference>
<feature type="compositionally biased region" description="Polar residues" evidence="1">
    <location>
        <begin position="1360"/>
        <end position="1373"/>
    </location>
</feature>
<feature type="compositionally biased region" description="Low complexity" evidence="1">
    <location>
        <begin position="290"/>
        <end position="301"/>
    </location>
</feature>
<sequence length="1636" mass="185058">MEKRIKRGKKVDGFCIQMSRCVCNSTSLNPFIQSVNGINNKMLTSVSPVAMVSSIKLENRQSIDNNNRSSYSSEVITTNNSTDIQTTKLLSNITTYAPNNNNISQDSCLPSISKNNLSNETIDHPSRLNQFSWEELDGRYIPVLFRNENGQQERYTSKIYVENTLFQNESWQKHAILAKSLPLVPFTYTESELKLFRSIIEWHLAQFHFKSIPSTDCLIRYNDLIDFYSTIRTLRDLMPSTTTFNHHKQNRPVPFEISTVNHTLHQQIPSNLTLNTHIPFISQNSKFVDSSTNPTSSPQSTVVELLHRQQKQMKTYPASPPNLLNSEVSQFPLGYLPSNLLMPPNSYPFHFSSPRTTSRQPSLIAPKPQTNGKSTQDLSTNSKTHNLPKQPSTQLQWHSQQSLQYQQHLLKQQSPLKNNVNKPPTAVIPHQYETPEKPPYIPDAKKSGWVQINNVFVPYIVKLKLRDGEIDNRLTKQQLQREIYVPYEILIKCQILSNEEFLFKKFLIRATLSDFEIFNQLISNINIFDEKIPEKTLLVNLYHIMIGLNRVLYVKMLSSKQPRAQVNKFHQDVLKQRGGTLRINDKLVPYLIQNNRYYVPLLYTYSSIINGVNFAKKFARAPRQFEIDYLNLLFLYFSIDNIVLTPDTLLVDAYDVKIPNIQIIKHLSLIEHQQRERMSLNNIQMKLSTKKVHKNLTSNTSTMNSAINQHSINTNISSSCKQSKCGRTNVVVNPLIHTATFYGLSTTSPSQTLTVPKSTSVINTNKSNIKITTSLAPQSCSLSNNLVTSNPALATVQNTVVLNPALNSLLHSYTKQHHIDIHTNSKLTKTSNPSDYKQNNSVKNSTNSHHYHHYSHKTSDNGGVIINSSLEKSIEKSSITPHFNHYPTSSPPLIPQWAPDLNSLASYVSSSTDKKKLNSNMFQPHQLALTKDIQRQNSQHSYQEQQSKSSRVTAPPPPPSPLYPRPEIRSFQIRRRPFYGIVKSPETPIGDWKIPSSHILNQFASTITINTFLKLCDNEFDIKLVLLDNDEKSLVSHHVGLCSPDECFIYHRDLERCIELLLSYKRILQSLSTTNYALPSFPSHSPEIPVQNEQCVNTPSLPLHLMPETTVTQSQKTQPAARKRKATVPATRIPSNTLDEKCQQQQQMTVVNSNSISSPINSDRSSTPQPPVEISESMILSSVISPDEEPYHQLNIETVEKSPPVIATDTADDNEPNLLLLTPTFDSTGVSNSFDAVSSSSPLKSISTINHPDDEGPSQFIIEVIPKNHTSDTIPSCSSGYESSGFGGSNTAQSTDEQSPLTTVTISHLDEPPINNKTNEDDTDGDSCRSRTQSYVSTELSFKEQEDDELLLTVKEDQNQQDQRSHSPLLQSTTDRRRLGQLSCLSPPTKRRCSSWGEPVEICSTKIEKSLRTLNVNGGGKISINEVNEQQRNIHSSSKKRRRRGRLSLSKKSHTQSSISKVIIKPIVPIPTLSSCSEDIDDHDECDRSNDIKTTDLSKSLDLCTDSDTSELDNEIFTNVKCRKRSRKRRKVSKTISHENDDSKLDRIVVQVDNDDDDYNHQTQSNSSDSNLFKMFDNTANMAIEQQNKTKSLITRKVNDNSAVVPSQQDIPAMSCTYKIQCNPDRLSLTLKRIQK</sequence>
<dbReference type="EMBL" id="CAJNOK010004115">
    <property type="protein sequence ID" value="CAF0926395.1"/>
    <property type="molecule type" value="Genomic_DNA"/>
</dbReference>
<feature type="region of interest" description="Disordered" evidence="1">
    <location>
        <begin position="1271"/>
        <end position="1342"/>
    </location>
</feature>
<feature type="region of interest" description="Disordered" evidence="1">
    <location>
        <begin position="824"/>
        <end position="864"/>
    </location>
</feature>
<feature type="compositionally biased region" description="Pro residues" evidence="1">
    <location>
        <begin position="954"/>
        <end position="964"/>
    </location>
</feature>
<feature type="region of interest" description="Disordered" evidence="1">
    <location>
        <begin position="1153"/>
        <end position="1172"/>
    </location>
</feature>
<proteinExistence type="predicted"/>
<protein>
    <submittedName>
        <fullName evidence="2">Uncharacterized protein</fullName>
    </submittedName>
</protein>
<feature type="compositionally biased region" description="Polar residues" evidence="1">
    <location>
        <begin position="824"/>
        <end position="842"/>
    </location>
</feature>
<name>A0A8S2DBE2_9BILA</name>
<organism evidence="2 4">
    <name type="scientific">Didymodactylos carnosus</name>
    <dbReference type="NCBI Taxonomy" id="1234261"/>
    <lineage>
        <taxon>Eukaryota</taxon>
        <taxon>Metazoa</taxon>
        <taxon>Spiralia</taxon>
        <taxon>Gnathifera</taxon>
        <taxon>Rotifera</taxon>
        <taxon>Eurotatoria</taxon>
        <taxon>Bdelloidea</taxon>
        <taxon>Philodinida</taxon>
        <taxon>Philodinidae</taxon>
        <taxon>Didymodactylos</taxon>
    </lineage>
</organism>
<accession>A0A8S2DBE2</accession>
<feature type="region of interest" description="Disordered" evidence="1">
    <location>
        <begin position="351"/>
        <end position="396"/>
    </location>
</feature>